<keyword evidence="4 20" id="KW-0808">Transferase</keyword>
<dbReference type="FunFam" id="1.10.510.10:FF:001512">
    <property type="entry name" value="Receptor tyrosine-protein kinase erbB-2"/>
    <property type="match status" value="1"/>
</dbReference>
<evidence type="ECO:0000256" key="1">
    <source>
        <dbReference type="ARBA" id="ARBA00004308"/>
    </source>
</evidence>
<dbReference type="GO" id="GO:0019221">
    <property type="term" value="P:cytokine-mediated signaling pathway"/>
    <property type="evidence" value="ECO:0007669"/>
    <property type="project" value="TreeGrafter"/>
</dbReference>
<dbReference type="PROSITE" id="PS50057">
    <property type="entry name" value="FERM_3"/>
    <property type="match status" value="1"/>
</dbReference>
<keyword evidence="3" id="KW-0597">Phosphoprotein</keyword>
<dbReference type="SMART" id="SM00219">
    <property type="entry name" value="TyrKc"/>
    <property type="match status" value="1"/>
</dbReference>
<dbReference type="GO" id="GO:0007442">
    <property type="term" value="P:hindgut morphogenesis"/>
    <property type="evidence" value="ECO:0007669"/>
    <property type="project" value="EnsemblMetazoa"/>
</dbReference>
<feature type="compositionally biased region" description="Polar residues" evidence="16">
    <location>
        <begin position="1"/>
        <end position="15"/>
    </location>
</feature>
<evidence type="ECO:0000256" key="13">
    <source>
        <dbReference type="ARBA" id="ARBA00051245"/>
    </source>
</evidence>
<dbReference type="GO" id="GO:0019827">
    <property type="term" value="P:stem cell population maintenance"/>
    <property type="evidence" value="ECO:0007669"/>
    <property type="project" value="EnsemblMetazoa"/>
</dbReference>
<dbReference type="GO" id="GO:0016318">
    <property type="term" value="P:ommatidial rotation"/>
    <property type="evidence" value="ECO:0007669"/>
    <property type="project" value="EnsemblMetazoa"/>
</dbReference>
<dbReference type="GO" id="GO:0007472">
    <property type="term" value="P:wing disc morphogenesis"/>
    <property type="evidence" value="ECO:0007669"/>
    <property type="project" value="EnsemblMetazoa"/>
</dbReference>
<dbReference type="GO" id="GO:0001751">
    <property type="term" value="P:compound eye photoreceptor cell differentiation"/>
    <property type="evidence" value="ECO:0007669"/>
    <property type="project" value="EnsemblMetazoa"/>
</dbReference>
<evidence type="ECO:0000256" key="5">
    <source>
        <dbReference type="ARBA" id="ARBA00022737"/>
    </source>
</evidence>
<evidence type="ECO:0000256" key="14">
    <source>
        <dbReference type="PROSITE-ProRule" id="PRU00191"/>
    </source>
</evidence>
<evidence type="ECO:0000256" key="10">
    <source>
        <dbReference type="ARBA" id="ARBA00023136"/>
    </source>
</evidence>
<dbReference type="OrthoDB" id="1915767at2759"/>
<evidence type="ECO:0000259" key="18">
    <source>
        <dbReference type="PROSITE" id="PS50011"/>
    </source>
</evidence>
<dbReference type="InterPro" id="IPR011009">
    <property type="entry name" value="Kinase-like_dom_sf"/>
</dbReference>
<keyword evidence="5" id="KW-0677">Repeat</keyword>
<dbReference type="SMART" id="SM00295">
    <property type="entry name" value="B41"/>
    <property type="match status" value="1"/>
</dbReference>
<dbReference type="GO" id="GO:0045475">
    <property type="term" value="P:locomotor rhythm"/>
    <property type="evidence" value="ECO:0007669"/>
    <property type="project" value="EnsemblMetazoa"/>
</dbReference>
<dbReference type="CTD" id="32080"/>
<feature type="domain" description="Protein kinase" evidence="18">
    <location>
        <begin position="878"/>
        <end position="1137"/>
    </location>
</feature>
<evidence type="ECO:0000256" key="3">
    <source>
        <dbReference type="ARBA" id="ARBA00022553"/>
    </source>
</evidence>
<evidence type="ECO:0000313" key="21">
    <source>
        <dbReference type="Proteomes" id="UP000007801"/>
    </source>
</evidence>
<comment type="catalytic activity">
    <reaction evidence="13">
        <text>L-tyrosyl-[protein] + ATP = O-phospho-L-tyrosyl-[protein] + ADP + H(+)</text>
        <dbReference type="Rhea" id="RHEA:10596"/>
        <dbReference type="Rhea" id="RHEA-COMP:10136"/>
        <dbReference type="Rhea" id="RHEA-COMP:20101"/>
        <dbReference type="ChEBI" id="CHEBI:15378"/>
        <dbReference type="ChEBI" id="CHEBI:30616"/>
        <dbReference type="ChEBI" id="CHEBI:46858"/>
        <dbReference type="ChEBI" id="CHEBI:61978"/>
        <dbReference type="ChEBI" id="CHEBI:456216"/>
        <dbReference type="EC" id="2.7.10.2"/>
    </reaction>
</comment>
<dbReference type="PhylomeDB" id="B3N089"/>
<dbReference type="GO" id="GO:0045317">
    <property type="term" value="P:equator specification"/>
    <property type="evidence" value="ECO:0007669"/>
    <property type="project" value="EnsemblMetazoa"/>
</dbReference>
<dbReference type="EMBL" id="CH902640">
    <property type="protein sequence ID" value="EDV38293.1"/>
    <property type="molecule type" value="Genomic_DNA"/>
</dbReference>
<dbReference type="GO" id="GO:0030713">
    <property type="term" value="P:follicle cell of egg chamber stalk formation"/>
    <property type="evidence" value="ECO:0007669"/>
    <property type="project" value="EnsemblMetazoa"/>
</dbReference>
<dbReference type="GO" id="GO:0007478">
    <property type="term" value="P:leg disc morphogenesis"/>
    <property type="evidence" value="ECO:0007669"/>
    <property type="project" value="EnsemblMetazoa"/>
</dbReference>
<gene>
    <name evidence="20" type="primary">Dana\GF21804</name>
    <name evidence="20" type="synonym">dana_GLEANR_5705</name>
    <name evidence="20" type="ORF">GF21804</name>
</gene>
<dbReference type="GO" id="GO:0007424">
    <property type="term" value="P:open tracheal system development"/>
    <property type="evidence" value="ECO:0007669"/>
    <property type="project" value="EnsemblMetazoa"/>
</dbReference>
<dbReference type="GO" id="GO:0012505">
    <property type="term" value="C:endomembrane system"/>
    <property type="evidence" value="ECO:0007669"/>
    <property type="project" value="UniProtKB-SubCell"/>
</dbReference>
<dbReference type="InterPro" id="IPR020635">
    <property type="entry name" value="Tyr_kinase_cat_dom"/>
</dbReference>
<dbReference type="InterPro" id="IPR019749">
    <property type="entry name" value="Band_41_domain"/>
</dbReference>
<name>B3N089_DROAN</name>
<dbReference type="GO" id="GO:0007455">
    <property type="term" value="P:eye-antennal disc morphogenesis"/>
    <property type="evidence" value="ECO:0007669"/>
    <property type="project" value="EnsemblMetazoa"/>
</dbReference>
<keyword evidence="21" id="KW-1185">Reference proteome</keyword>
<comment type="subcellular location">
    <subcellularLocation>
        <location evidence="1">Endomembrane system</location>
    </subcellularLocation>
</comment>
<dbReference type="GO" id="GO:0035556">
    <property type="term" value="P:intracellular signal transduction"/>
    <property type="evidence" value="ECO:0007669"/>
    <property type="project" value="TreeGrafter"/>
</dbReference>
<dbReference type="CDD" id="cd09921">
    <property type="entry name" value="SH2_Jak_family"/>
    <property type="match status" value="1"/>
</dbReference>
<dbReference type="InterPro" id="IPR051286">
    <property type="entry name" value="JAK"/>
</dbReference>
<sequence length="1166" mass="133414">MDDNSSGRTSLADSASLTNSSLRSGASSSQSLHSADGMVRVFVPKNSKFREFPVGLECEKIITQLCIEHGIRPTCIMLFGIREHHTSSRSPTAVRIDCTWVSHGERLNPSVLYCFRMRFRVPELDNQLEQIDPASHKFLYMQMSYDMVNELIPEIRYPEHKDKTTGLTVMDMIIDQQLNHKSVREIEKIFKKYLPPSLWKAHSFFVGTKIREVFRTLSANSPSVDRLMWHYVHQVSHLAPSYMTEQFTATVMYLPNEDLPGGAPYLGHGLTTIPGSLTSSADMGSTSTISTLTTNLGSGKKSKRRPPNAGIDVYVRVFPHDSPNPGLKVARVTSEATLKWMLVGRVEGIFMISKISNTDVRLEIEGLPKGFEMRFQTEQEMKAFISYLGIYIRLTTKWMQDLCHSYRTPSLVEMGALHVHGPIGGAYSLMKLHENGDTCGSYIVRQCDREYGVYYIDINTKIIARETDQERCKPETFRIVRLEANQWRLTYNNADHTFNSLAEVAHFIKADANERVRLPPSKYDRPPLLLLLLPKNLKAKKTDLQLSDTELQRRNAQIFNPKTDLQWYPDLIALCEDGMMFSIRGDWIQQSPVKDVPVTMKMLKSDGDFMEFFRLAQTWSTIKSPEFLKLYGLTLADPYTMVMEYNGDKPLNRFLQTKRDVSLHCLLDLMHGLVRGMHYLEDNKIIHSYIRASNMYVTKYDPSNFLLEAKISDPGYPRPYRESDSPWIPVSYYRNLQAAKSDINTQFWAFATTTYEIFSRCQRDLRTLRQDDLLRQRNMDGNILELLDGDICPSLISETIMDGWSDECQKRFSPHLIIGRLGIIKDQYATDYMPAPEFDTNGMPDEYRSESQNIPCPIPFPESNLCMVVELNDCRLIFSTANQIGQGHYGVVYRGHLEYKDKERSPEQVAIKQLTNSMHVSADFLREIEIMRGLDHPNVVKFKYYAERRQCIVMEYLSGSFDKYLLFEAPNLKNSRLISFALDIAHGMNYLAEMGLIHRDLAARNILVDRNGGCDCVKISDFGLAQFANSDGYYIAISNRDIPIKWYAPEAIATRKISTFSDVWSYGVTLYEMFTRGELPNLQPIQKDNDNFLERITNGERLPRPKDCPDFIYDLMKQCWHATPRSRPTFAAIVEFITRETGVNVSVPTTNGAPAPKPSDTAPAEE</sequence>
<evidence type="ECO:0000256" key="16">
    <source>
        <dbReference type="SAM" id="MobiDB-lite"/>
    </source>
</evidence>
<keyword evidence="9 14" id="KW-0727">SH2 domain</keyword>
<dbReference type="STRING" id="7217.B3N089"/>
<dbReference type="GO" id="GO:0071907">
    <property type="term" value="P:determination of digestive tract left/right asymmetry"/>
    <property type="evidence" value="ECO:0007669"/>
    <property type="project" value="EnsemblMetazoa"/>
</dbReference>
<dbReference type="GO" id="GO:0007259">
    <property type="term" value="P:cell surface receptor signaling pathway via JAK-STAT"/>
    <property type="evidence" value="ECO:0007669"/>
    <property type="project" value="EnsemblMetazoa"/>
</dbReference>
<dbReference type="GO" id="GO:0051607">
    <property type="term" value="P:defense response to virus"/>
    <property type="evidence" value="ECO:0007669"/>
    <property type="project" value="EnsemblMetazoa"/>
</dbReference>
<dbReference type="Pfam" id="PF21990">
    <property type="entry name" value="SH2_1"/>
    <property type="match status" value="1"/>
</dbReference>
<dbReference type="GO" id="GO:0019100">
    <property type="term" value="P:male germ-line sex determination"/>
    <property type="evidence" value="ECO:0007669"/>
    <property type="project" value="EnsemblMetazoa"/>
</dbReference>
<evidence type="ECO:0000256" key="12">
    <source>
        <dbReference type="ARBA" id="ARBA00051243"/>
    </source>
</evidence>
<evidence type="ECO:0000256" key="7">
    <source>
        <dbReference type="ARBA" id="ARBA00022777"/>
    </source>
</evidence>
<feature type="domain" description="FERM" evidence="19">
    <location>
        <begin position="37"/>
        <end position="399"/>
    </location>
</feature>
<dbReference type="KEGG" id="dan:6504475"/>
<keyword evidence="8 15" id="KW-0067">ATP-binding</keyword>
<organism evidence="20 21">
    <name type="scientific">Drosophila ananassae</name>
    <name type="common">Fruit fly</name>
    <dbReference type="NCBI Taxonomy" id="7217"/>
    <lineage>
        <taxon>Eukaryota</taxon>
        <taxon>Metazoa</taxon>
        <taxon>Ecdysozoa</taxon>
        <taxon>Arthropoda</taxon>
        <taxon>Hexapoda</taxon>
        <taxon>Insecta</taxon>
        <taxon>Pterygota</taxon>
        <taxon>Neoptera</taxon>
        <taxon>Endopterygota</taxon>
        <taxon>Diptera</taxon>
        <taxon>Brachycera</taxon>
        <taxon>Muscomorpha</taxon>
        <taxon>Ephydroidea</taxon>
        <taxon>Drosophilidae</taxon>
        <taxon>Drosophila</taxon>
        <taxon>Sophophora</taxon>
    </lineage>
</organism>
<dbReference type="InterPro" id="IPR008266">
    <property type="entry name" value="Tyr_kinase_AS"/>
</dbReference>
<dbReference type="FunCoup" id="B3N089">
    <property type="interactions" value="658"/>
</dbReference>
<keyword evidence="11" id="KW-0829">Tyrosine-protein kinase</keyword>
<dbReference type="EC" id="2.7.10.2" evidence="2"/>
<dbReference type="GO" id="GO:0060031">
    <property type="term" value="P:mediolateral intercalation"/>
    <property type="evidence" value="ECO:0007669"/>
    <property type="project" value="EnsemblMetazoa"/>
</dbReference>
<dbReference type="GO" id="GO:0005829">
    <property type="term" value="C:cytosol"/>
    <property type="evidence" value="ECO:0007669"/>
    <property type="project" value="EnsemblMetazoa"/>
</dbReference>
<evidence type="ECO:0000259" key="19">
    <source>
        <dbReference type="PROSITE" id="PS50057"/>
    </source>
</evidence>
<dbReference type="PROSITE" id="PS00107">
    <property type="entry name" value="PROTEIN_KINASE_ATP"/>
    <property type="match status" value="1"/>
</dbReference>
<dbReference type="Gene3D" id="1.10.510.10">
    <property type="entry name" value="Transferase(Phosphotransferase) domain 1"/>
    <property type="match status" value="2"/>
</dbReference>
<evidence type="ECO:0000256" key="9">
    <source>
        <dbReference type="ARBA" id="ARBA00022999"/>
    </source>
</evidence>
<dbReference type="PROSITE" id="PS50011">
    <property type="entry name" value="PROTEIN_KINASE_DOM"/>
    <property type="match status" value="2"/>
</dbReference>
<dbReference type="OMA" id="FLPRCMR"/>
<dbReference type="InterPro" id="IPR036860">
    <property type="entry name" value="SH2_dom_sf"/>
</dbReference>
<dbReference type="AlphaFoldDB" id="B3N089"/>
<dbReference type="GO" id="GO:0016476">
    <property type="term" value="P:regulation of embryonic cell shape"/>
    <property type="evidence" value="ECO:0007669"/>
    <property type="project" value="EnsemblMetazoa"/>
</dbReference>
<proteinExistence type="predicted"/>
<evidence type="ECO:0000259" key="17">
    <source>
        <dbReference type="PROSITE" id="PS50001"/>
    </source>
</evidence>
<evidence type="ECO:0000256" key="6">
    <source>
        <dbReference type="ARBA" id="ARBA00022741"/>
    </source>
</evidence>
<feature type="region of interest" description="Disordered" evidence="16">
    <location>
        <begin position="1145"/>
        <end position="1166"/>
    </location>
</feature>
<dbReference type="GO" id="GO:0005126">
    <property type="term" value="F:cytokine receptor binding"/>
    <property type="evidence" value="ECO:0007669"/>
    <property type="project" value="EnsemblMetazoa"/>
</dbReference>
<dbReference type="GO" id="GO:0035167">
    <property type="term" value="P:larval lymph gland hemopoiesis"/>
    <property type="evidence" value="ECO:0007669"/>
    <property type="project" value="EnsemblMetazoa"/>
</dbReference>
<dbReference type="PROSITE" id="PS50001">
    <property type="entry name" value="SH2"/>
    <property type="match status" value="1"/>
</dbReference>
<evidence type="ECO:0000256" key="8">
    <source>
        <dbReference type="ARBA" id="ARBA00022840"/>
    </source>
</evidence>
<dbReference type="GO" id="GO:0004715">
    <property type="term" value="F:non-membrane spanning protein tyrosine kinase activity"/>
    <property type="evidence" value="ECO:0007669"/>
    <property type="project" value="UniProtKB-EC"/>
</dbReference>
<feature type="domain" description="Protein kinase" evidence="18">
    <location>
        <begin position="568"/>
        <end position="829"/>
    </location>
</feature>
<dbReference type="GO" id="GO:0007365">
    <property type="term" value="P:periodic partitioning"/>
    <property type="evidence" value="ECO:0007669"/>
    <property type="project" value="EnsemblMetazoa"/>
</dbReference>
<dbReference type="GO" id="GO:0004714">
    <property type="term" value="F:transmembrane receptor protein tyrosine kinase activity"/>
    <property type="evidence" value="ECO:0007669"/>
    <property type="project" value="UniProtKB-EC"/>
</dbReference>
<feature type="compositionally biased region" description="Low complexity" evidence="16">
    <location>
        <begin position="16"/>
        <end position="30"/>
    </location>
</feature>
<dbReference type="InterPro" id="IPR000980">
    <property type="entry name" value="SH2"/>
</dbReference>
<dbReference type="GO" id="GO:0007616">
    <property type="term" value="P:long-term memory"/>
    <property type="evidence" value="ECO:0007669"/>
    <property type="project" value="EnsemblMetazoa"/>
</dbReference>
<feature type="region of interest" description="Disordered" evidence="16">
    <location>
        <begin position="1"/>
        <end position="30"/>
    </location>
</feature>
<dbReference type="InterPro" id="IPR017441">
    <property type="entry name" value="Protein_kinase_ATP_BS"/>
</dbReference>
<dbReference type="GO" id="GO:0009898">
    <property type="term" value="C:cytoplasmic side of plasma membrane"/>
    <property type="evidence" value="ECO:0007669"/>
    <property type="project" value="EnsemblMetazoa"/>
</dbReference>
<dbReference type="GO" id="GO:0005524">
    <property type="term" value="F:ATP binding"/>
    <property type="evidence" value="ECO:0007669"/>
    <property type="project" value="UniProtKB-UniRule"/>
</dbReference>
<dbReference type="PROSITE" id="PS00109">
    <property type="entry name" value="PROTEIN_KINASE_TYR"/>
    <property type="match status" value="1"/>
</dbReference>
<dbReference type="GO" id="GO:0007481">
    <property type="term" value="P:haltere disc morphogenesis"/>
    <property type="evidence" value="ECO:0007669"/>
    <property type="project" value="EnsemblMetazoa"/>
</dbReference>
<comment type="catalytic activity">
    <reaction evidence="12">
        <text>L-tyrosyl-[protein] + ATP = O-phospho-L-tyrosyl-[protein] + ADP + H(+)</text>
        <dbReference type="Rhea" id="RHEA:10596"/>
        <dbReference type="Rhea" id="RHEA-COMP:10136"/>
        <dbReference type="Rhea" id="RHEA-COMP:20101"/>
        <dbReference type="ChEBI" id="CHEBI:15378"/>
        <dbReference type="ChEBI" id="CHEBI:30616"/>
        <dbReference type="ChEBI" id="CHEBI:46858"/>
        <dbReference type="ChEBI" id="CHEBI:61978"/>
        <dbReference type="ChEBI" id="CHEBI:456216"/>
        <dbReference type="EC" id="2.7.10.1"/>
    </reaction>
</comment>
<dbReference type="GO" id="GO:0035206">
    <property type="term" value="P:regulation of hemocyte proliferation"/>
    <property type="evidence" value="ECO:0007669"/>
    <property type="project" value="EnsemblMetazoa"/>
</dbReference>
<dbReference type="InParanoid" id="B3N089"/>
<dbReference type="HOGENOM" id="CLU_008155_2_1_1"/>
<dbReference type="SUPFAM" id="SSF56112">
    <property type="entry name" value="Protein kinase-like (PK-like)"/>
    <property type="match status" value="2"/>
</dbReference>
<evidence type="ECO:0000313" key="20">
    <source>
        <dbReference type="EMBL" id="EDV38293.1"/>
    </source>
</evidence>
<dbReference type="PANTHER" id="PTHR45807:SF7">
    <property type="entry name" value="TYROSINE-PROTEIN KINASE HOPSCOTCH"/>
    <property type="match status" value="1"/>
</dbReference>
<evidence type="ECO:0000256" key="2">
    <source>
        <dbReference type="ARBA" id="ARBA00011903"/>
    </source>
</evidence>
<reference evidence="20 21" key="1">
    <citation type="journal article" date="2007" name="Nature">
        <title>Evolution of genes and genomes on the Drosophila phylogeny.</title>
        <authorList>
            <consortium name="Drosophila 12 Genomes Consortium"/>
            <person name="Clark A.G."/>
            <person name="Eisen M.B."/>
            <person name="Smith D.R."/>
            <person name="Bergman C.M."/>
            <person name="Oliver B."/>
            <person name="Markow T.A."/>
            <person name="Kaufman T.C."/>
            <person name="Kellis M."/>
            <person name="Gelbart W."/>
            <person name="Iyer V.N."/>
            <person name="Pollard D.A."/>
            <person name="Sackton T.B."/>
            <person name="Larracuente A.M."/>
            <person name="Singh N.D."/>
            <person name="Abad J.P."/>
            <person name="Abt D.N."/>
            <person name="Adryan B."/>
            <person name="Aguade M."/>
            <person name="Akashi H."/>
            <person name="Anderson W.W."/>
            <person name="Aquadro C.F."/>
            <person name="Ardell D.H."/>
            <person name="Arguello R."/>
            <person name="Artieri C.G."/>
            <person name="Barbash D.A."/>
            <person name="Barker D."/>
            <person name="Barsanti P."/>
            <person name="Batterham P."/>
            <person name="Batzoglou S."/>
            <person name="Begun D."/>
            <person name="Bhutkar A."/>
            <person name="Blanco E."/>
            <person name="Bosak S.A."/>
            <person name="Bradley R.K."/>
            <person name="Brand A.D."/>
            <person name="Brent M.R."/>
            <person name="Brooks A.N."/>
            <person name="Brown R.H."/>
            <person name="Butlin R.K."/>
            <person name="Caggese C."/>
            <person name="Calvi B.R."/>
            <person name="Bernardo de Carvalho A."/>
            <person name="Caspi A."/>
            <person name="Castrezana S."/>
            <person name="Celniker S.E."/>
            <person name="Chang J.L."/>
            <person name="Chapple C."/>
            <person name="Chatterji S."/>
            <person name="Chinwalla A."/>
            <person name="Civetta A."/>
            <person name="Clifton S.W."/>
            <person name="Comeron J.M."/>
            <person name="Costello J.C."/>
            <person name="Coyne J.A."/>
            <person name="Daub J."/>
            <person name="David R.G."/>
            <person name="Delcher A.L."/>
            <person name="Delehaunty K."/>
            <person name="Do C.B."/>
            <person name="Ebling H."/>
            <person name="Edwards K."/>
            <person name="Eickbush T."/>
            <person name="Evans J.D."/>
            <person name="Filipski A."/>
            <person name="Findeiss S."/>
            <person name="Freyhult E."/>
            <person name="Fulton L."/>
            <person name="Fulton R."/>
            <person name="Garcia A.C."/>
            <person name="Gardiner A."/>
            <person name="Garfield D.A."/>
            <person name="Garvin B.E."/>
            <person name="Gibson G."/>
            <person name="Gilbert D."/>
            <person name="Gnerre S."/>
            <person name="Godfrey J."/>
            <person name="Good R."/>
            <person name="Gotea V."/>
            <person name="Gravely B."/>
            <person name="Greenberg A.J."/>
            <person name="Griffiths-Jones S."/>
            <person name="Gross S."/>
            <person name="Guigo R."/>
            <person name="Gustafson E.A."/>
            <person name="Haerty W."/>
            <person name="Hahn M.W."/>
            <person name="Halligan D.L."/>
            <person name="Halpern A.L."/>
            <person name="Halter G.M."/>
            <person name="Han M.V."/>
            <person name="Heger A."/>
            <person name="Hillier L."/>
            <person name="Hinrichs A.S."/>
            <person name="Holmes I."/>
            <person name="Hoskins R.A."/>
            <person name="Hubisz M.J."/>
            <person name="Hultmark D."/>
            <person name="Huntley M.A."/>
            <person name="Jaffe D.B."/>
            <person name="Jagadeeshan S."/>
            <person name="Jeck W.R."/>
            <person name="Johnson J."/>
            <person name="Jones C.D."/>
            <person name="Jordan W.C."/>
            <person name="Karpen G.H."/>
            <person name="Kataoka E."/>
            <person name="Keightley P.D."/>
            <person name="Kheradpour P."/>
            <person name="Kirkness E.F."/>
            <person name="Koerich L.B."/>
            <person name="Kristiansen K."/>
            <person name="Kudrna D."/>
            <person name="Kulathinal R.J."/>
            <person name="Kumar S."/>
            <person name="Kwok R."/>
            <person name="Lander E."/>
            <person name="Langley C.H."/>
            <person name="Lapoint R."/>
            <person name="Lazzaro B.P."/>
            <person name="Lee S.J."/>
            <person name="Levesque L."/>
            <person name="Li R."/>
            <person name="Lin C.F."/>
            <person name="Lin M.F."/>
            <person name="Lindblad-Toh K."/>
            <person name="Llopart A."/>
            <person name="Long M."/>
            <person name="Low L."/>
            <person name="Lozovsky E."/>
            <person name="Lu J."/>
            <person name="Luo M."/>
            <person name="Machado C.A."/>
            <person name="Makalowski W."/>
            <person name="Marzo M."/>
            <person name="Matsuda M."/>
            <person name="Matzkin L."/>
            <person name="McAllister B."/>
            <person name="McBride C.S."/>
            <person name="McKernan B."/>
            <person name="McKernan K."/>
            <person name="Mendez-Lago M."/>
            <person name="Minx P."/>
            <person name="Mollenhauer M.U."/>
            <person name="Montooth K."/>
            <person name="Mount S.M."/>
            <person name="Mu X."/>
            <person name="Myers E."/>
            <person name="Negre B."/>
            <person name="Newfeld S."/>
            <person name="Nielsen R."/>
            <person name="Noor M.A."/>
            <person name="O'Grady P."/>
            <person name="Pachter L."/>
            <person name="Papaceit M."/>
            <person name="Parisi M.J."/>
            <person name="Parisi M."/>
            <person name="Parts L."/>
            <person name="Pedersen J.S."/>
            <person name="Pesole G."/>
            <person name="Phillippy A.M."/>
            <person name="Ponting C.P."/>
            <person name="Pop M."/>
            <person name="Porcelli D."/>
            <person name="Powell J.R."/>
            <person name="Prohaska S."/>
            <person name="Pruitt K."/>
            <person name="Puig M."/>
            <person name="Quesneville H."/>
            <person name="Ram K.R."/>
            <person name="Rand D."/>
            <person name="Rasmussen M.D."/>
            <person name="Reed L.K."/>
            <person name="Reenan R."/>
            <person name="Reily A."/>
            <person name="Remington K.A."/>
            <person name="Rieger T.T."/>
            <person name="Ritchie M.G."/>
            <person name="Robin C."/>
            <person name="Rogers Y.H."/>
            <person name="Rohde C."/>
            <person name="Rozas J."/>
            <person name="Rubenfield M.J."/>
            <person name="Ruiz A."/>
            <person name="Russo S."/>
            <person name="Salzberg S.L."/>
            <person name="Sanchez-Gracia A."/>
            <person name="Saranga D.J."/>
            <person name="Sato H."/>
            <person name="Schaeffer S.W."/>
            <person name="Schatz M.C."/>
            <person name="Schlenke T."/>
            <person name="Schwartz R."/>
            <person name="Segarra C."/>
            <person name="Singh R.S."/>
            <person name="Sirot L."/>
            <person name="Sirota M."/>
            <person name="Sisneros N.B."/>
            <person name="Smith C.D."/>
            <person name="Smith T.F."/>
            <person name="Spieth J."/>
            <person name="Stage D.E."/>
            <person name="Stark A."/>
            <person name="Stephan W."/>
            <person name="Strausberg R.L."/>
            <person name="Strempel S."/>
            <person name="Sturgill D."/>
            <person name="Sutton G."/>
            <person name="Sutton G.G."/>
            <person name="Tao W."/>
            <person name="Teichmann S."/>
            <person name="Tobari Y.N."/>
            <person name="Tomimura Y."/>
            <person name="Tsolas J.M."/>
            <person name="Valente V.L."/>
            <person name="Venter E."/>
            <person name="Venter J.C."/>
            <person name="Vicario S."/>
            <person name="Vieira F.G."/>
            <person name="Vilella A.J."/>
            <person name="Villasante A."/>
            <person name="Walenz B."/>
            <person name="Wang J."/>
            <person name="Wasserman M."/>
            <person name="Watts T."/>
            <person name="Wilson D."/>
            <person name="Wilson R.K."/>
            <person name="Wing R.A."/>
            <person name="Wolfner M.F."/>
            <person name="Wong A."/>
            <person name="Wong G.K."/>
            <person name="Wu C.I."/>
            <person name="Wu G."/>
            <person name="Yamamoto D."/>
            <person name="Yang H.P."/>
            <person name="Yang S.P."/>
            <person name="Yorke J.A."/>
            <person name="Yoshida K."/>
            <person name="Zdobnov E."/>
            <person name="Zhang P."/>
            <person name="Zhang Y."/>
            <person name="Zimin A.V."/>
            <person name="Baldwin J."/>
            <person name="Abdouelleil A."/>
            <person name="Abdulkadir J."/>
            <person name="Abebe A."/>
            <person name="Abera B."/>
            <person name="Abreu J."/>
            <person name="Acer S.C."/>
            <person name="Aftuck L."/>
            <person name="Alexander A."/>
            <person name="An P."/>
            <person name="Anderson E."/>
            <person name="Anderson S."/>
            <person name="Arachi H."/>
            <person name="Azer M."/>
            <person name="Bachantsang P."/>
            <person name="Barry A."/>
            <person name="Bayul T."/>
            <person name="Berlin A."/>
            <person name="Bessette D."/>
            <person name="Bloom T."/>
            <person name="Blye J."/>
            <person name="Boguslavskiy L."/>
            <person name="Bonnet C."/>
            <person name="Boukhgalter B."/>
            <person name="Bourzgui I."/>
            <person name="Brown A."/>
            <person name="Cahill P."/>
            <person name="Channer S."/>
            <person name="Cheshatsang Y."/>
            <person name="Chuda L."/>
            <person name="Citroen M."/>
            <person name="Collymore A."/>
            <person name="Cooke P."/>
            <person name="Costello M."/>
            <person name="D'Aco K."/>
            <person name="Daza R."/>
            <person name="De Haan G."/>
            <person name="DeGray S."/>
            <person name="DeMaso C."/>
            <person name="Dhargay N."/>
            <person name="Dooley K."/>
            <person name="Dooley E."/>
            <person name="Doricent M."/>
            <person name="Dorje P."/>
            <person name="Dorjee K."/>
            <person name="Dupes A."/>
            <person name="Elong R."/>
            <person name="Falk J."/>
            <person name="Farina A."/>
            <person name="Faro S."/>
            <person name="Ferguson D."/>
            <person name="Fisher S."/>
            <person name="Foley C.D."/>
            <person name="Franke A."/>
            <person name="Friedrich D."/>
            <person name="Gadbois L."/>
            <person name="Gearin G."/>
            <person name="Gearin C.R."/>
            <person name="Giannoukos G."/>
            <person name="Goode T."/>
            <person name="Graham J."/>
            <person name="Grandbois E."/>
            <person name="Grewal S."/>
            <person name="Gyaltsen K."/>
            <person name="Hafez N."/>
            <person name="Hagos B."/>
            <person name="Hall J."/>
            <person name="Henson C."/>
            <person name="Hollinger A."/>
            <person name="Honan T."/>
            <person name="Huard M.D."/>
            <person name="Hughes L."/>
            <person name="Hurhula B."/>
            <person name="Husby M.E."/>
            <person name="Kamat A."/>
            <person name="Kanga B."/>
            <person name="Kashin S."/>
            <person name="Khazanovich D."/>
            <person name="Kisner P."/>
            <person name="Lance K."/>
            <person name="Lara M."/>
            <person name="Lee W."/>
            <person name="Lennon N."/>
            <person name="Letendre F."/>
            <person name="LeVine R."/>
            <person name="Lipovsky A."/>
            <person name="Liu X."/>
            <person name="Liu J."/>
            <person name="Liu S."/>
            <person name="Lokyitsang T."/>
            <person name="Lokyitsang Y."/>
            <person name="Lubonja R."/>
            <person name="Lui A."/>
            <person name="MacDonald P."/>
            <person name="Magnisalis V."/>
            <person name="Maru K."/>
            <person name="Matthews C."/>
            <person name="McCusker W."/>
            <person name="McDonough S."/>
            <person name="Mehta T."/>
            <person name="Meldrim J."/>
            <person name="Meneus L."/>
            <person name="Mihai O."/>
            <person name="Mihalev A."/>
            <person name="Mihova T."/>
            <person name="Mittelman R."/>
            <person name="Mlenga V."/>
            <person name="Montmayeur A."/>
            <person name="Mulrain L."/>
            <person name="Navidi A."/>
            <person name="Naylor J."/>
            <person name="Negash T."/>
            <person name="Nguyen T."/>
            <person name="Nguyen N."/>
            <person name="Nicol R."/>
            <person name="Norbu C."/>
            <person name="Norbu N."/>
            <person name="Novod N."/>
            <person name="O'Neill B."/>
            <person name="Osman S."/>
            <person name="Markiewicz E."/>
            <person name="Oyono O.L."/>
            <person name="Patti C."/>
            <person name="Phunkhang P."/>
            <person name="Pierre F."/>
            <person name="Priest M."/>
            <person name="Raghuraman S."/>
            <person name="Rege F."/>
            <person name="Reyes R."/>
            <person name="Rise C."/>
            <person name="Rogov P."/>
            <person name="Ross K."/>
            <person name="Ryan E."/>
            <person name="Settipalli S."/>
            <person name="Shea T."/>
            <person name="Sherpa N."/>
            <person name="Shi L."/>
            <person name="Shih D."/>
            <person name="Sparrow T."/>
            <person name="Spaulding J."/>
            <person name="Stalker J."/>
            <person name="Stange-Thomann N."/>
            <person name="Stavropoulos S."/>
            <person name="Stone C."/>
            <person name="Strader C."/>
            <person name="Tesfaye S."/>
            <person name="Thomson T."/>
            <person name="Thoulutsang Y."/>
            <person name="Thoulutsang D."/>
            <person name="Topham K."/>
            <person name="Topping I."/>
            <person name="Tsamla T."/>
            <person name="Vassiliev H."/>
            <person name="Vo A."/>
            <person name="Wangchuk T."/>
            <person name="Wangdi T."/>
            <person name="Weiand M."/>
            <person name="Wilkinson J."/>
            <person name="Wilson A."/>
            <person name="Yadav S."/>
            <person name="Young G."/>
            <person name="Yu Q."/>
            <person name="Zembek L."/>
            <person name="Zhong D."/>
            <person name="Zimmer A."/>
            <person name="Zwirko Z."/>
            <person name="Jaffe D.B."/>
            <person name="Alvarez P."/>
            <person name="Brockman W."/>
            <person name="Butler J."/>
            <person name="Chin C."/>
            <person name="Gnerre S."/>
            <person name="Grabherr M."/>
            <person name="Kleber M."/>
            <person name="Mauceli E."/>
            <person name="MacCallum I."/>
        </authorList>
    </citation>
    <scope>NUCLEOTIDE SEQUENCE [LARGE SCALE GENOMIC DNA]</scope>
    <source>
        <strain evidence="21">Tucson 14024-0371.13</strain>
    </source>
</reference>
<dbReference type="GO" id="GO:0042386">
    <property type="term" value="P:hemocyte differentiation"/>
    <property type="evidence" value="ECO:0007669"/>
    <property type="project" value="EnsemblMetazoa"/>
</dbReference>
<dbReference type="GO" id="GO:0031453">
    <property type="term" value="P:positive regulation of heterochromatin formation"/>
    <property type="evidence" value="ECO:0007669"/>
    <property type="project" value="EnsemblMetazoa"/>
</dbReference>
<dbReference type="PANTHER" id="PTHR45807">
    <property type="entry name" value="TYROSINE-PROTEIN KINASE HOPSCOTCH"/>
    <property type="match status" value="1"/>
</dbReference>
<dbReference type="Proteomes" id="UP000007801">
    <property type="component" value="Unassembled WGS sequence"/>
</dbReference>
<dbReference type="eggNOG" id="KOG0197">
    <property type="taxonomic scope" value="Eukaryota"/>
</dbReference>
<dbReference type="InterPro" id="IPR000719">
    <property type="entry name" value="Prot_kinase_dom"/>
</dbReference>
<dbReference type="InterPro" id="IPR001245">
    <property type="entry name" value="Ser-Thr/Tyr_kinase_cat_dom"/>
</dbReference>
<accession>B3N089</accession>
<evidence type="ECO:0000256" key="11">
    <source>
        <dbReference type="ARBA" id="ARBA00023137"/>
    </source>
</evidence>
<dbReference type="GO" id="GO:0007298">
    <property type="term" value="P:border follicle cell migration"/>
    <property type="evidence" value="ECO:0007669"/>
    <property type="project" value="EnsemblMetazoa"/>
</dbReference>
<keyword evidence="6 15" id="KW-0547">Nucleotide-binding</keyword>
<evidence type="ECO:0000256" key="4">
    <source>
        <dbReference type="ARBA" id="ARBA00022679"/>
    </source>
</evidence>
<protein>
    <recommendedName>
        <fullName evidence="2">non-specific protein-tyrosine kinase</fullName>
        <ecNumber evidence="2">2.7.10.2</ecNumber>
    </recommendedName>
</protein>
<keyword evidence="7" id="KW-0418">Kinase</keyword>
<feature type="binding site" evidence="15">
    <location>
        <position position="912"/>
    </location>
    <ligand>
        <name>ATP</name>
        <dbReference type="ChEBI" id="CHEBI:30616"/>
    </ligand>
</feature>
<keyword evidence="10" id="KW-0472">Membrane</keyword>
<feature type="domain" description="SH2" evidence="17">
    <location>
        <begin position="418"/>
        <end position="527"/>
    </location>
</feature>
<dbReference type="Pfam" id="PF07714">
    <property type="entry name" value="PK_Tyr_Ser-Thr"/>
    <property type="match status" value="2"/>
</dbReference>
<evidence type="ECO:0000256" key="15">
    <source>
        <dbReference type="PROSITE-ProRule" id="PRU10141"/>
    </source>
</evidence>
<dbReference type="InterPro" id="IPR000299">
    <property type="entry name" value="FERM_domain"/>
</dbReference>
<dbReference type="SUPFAM" id="SSF55550">
    <property type="entry name" value="SH2 domain"/>
    <property type="match status" value="1"/>
</dbReference>
<dbReference type="GeneID" id="6504475"/>